<dbReference type="Proteomes" id="UP000646738">
    <property type="component" value="Unassembled WGS sequence"/>
</dbReference>
<evidence type="ECO:0000313" key="3">
    <source>
        <dbReference type="Proteomes" id="UP000646738"/>
    </source>
</evidence>
<sequence>MLFDEDFMELTAKVTCRECARVVEITVRSAEAAEKKLKSAGWVSAKVGGDRDLCPECSKPAEHPSRPSWEAKPENTTWGPAEIAPLLLEGGFAHEPGADAWKNGPDFCWIEAMRKDEWIEGADLCVRVHYALGPAKRRRRASQTP</sequence>
<name>A0ABQ3RDD5_STRRR</name>
<dbReference type="RefSeq" id="WP_189989690.1">
    <property type="nucleotide sequence ID" value="NZ_BNCB01000001.1"/>
</dbReference>
<feature type="compositionally biased region" description="Basic and acidic residues" evidence="1">
    <location>
        <begin position="56"/>
        <end position="73"/>
    </location>
</feature>
<keyword evidence="3" id="KW-1185">Reference proteome</keyword>
<feature type="region of interest" description="Disordered" evidence="1">
    <location>
        <begin position="56"/>
        <end position="76"/>
    </location>
</feature>
<comment type="caution">
    <text evidence="2">The sequence shown here is derived from an EMBL/GenBank/DDBJ whole genome shotgun (WGS) entry which is preliminary data.</text>
</comment>
<dbReference type="EMBL" id="BNEA01000015">
    <property type="protein sequence ID" value="GHI53866.1"/>
    <property type="molecule type" value="Genomic_DNA"/>
</dbReference>
<reference evidence="3" key="1">
    <citation type="submission" date="2023-07" db="EMBL/GenBank/DDBJ databases">
        <title>Whole genome shotgun sequence of Streptomyces achromogenes subsp. rubradiris NBRC 14000.</title>
        <authorList>
            <person name="Komaki H."/>
            <person name="Tamura T."/>
        </authorList>
    </citation>
    <scope>NUCLEOTIDE SEQUENCE [LARGE SCALE GENOMIC DNA]</scope>
    <source>
        <strain evidence="3">NBRC 14000</strain>
    </source>
</reference>
<evidence type="ECO:0000256" key="1">
    <source>
        <dbReference type="SAM" id="MobiDB-lite"/>
    </source>
</evidence>
<proteinExistence type="predicted"/>
<organism evidence="2 3">
    <name type="scientific">Streptomyces rubradiris</name>
    <name type="common">Streptomyces achromogenes subsp. rubradiris</name>
    <dbReference type="NCBI Taxonomy" id="285531"/>
    <lineage>
        <taxon>Bacteria</taxon>
        <taxon>Bacillati</taxon>
        <taxon>Actinomycetota</taxon>
        <taxon>Actinomycetes</taxon>
        <taxon>Kitasatosporales</taxon>
        <taxon>Streptomycetaceae</taxon>
        <taxon>Streptomyces</taxon>
    </lineage>
</organism>
<accession>A0ABQ3RDD5</accession>
<gene>
    <name evidence="2" type="ORF">Srubr_37120</name>
</gene>
<protein>
    <submittedName>
        <fullName evidence="2">Uncharacterized protein</fullName>
    </submittedName>
</protein>
<evidence type="ECO:0000313" key="2">
    <source>
        <dbReference type="EMBL" id="GHI53866.1"/>
    </source>
</evidence>